<dbReference type="GO" id="GO:0005886">
    <property type="term" value="C:plasma membrane"/>
    <property type="evidence" value="ECO:0007669"/>
    <property type="project" value="UniProtKB-SubCell"/>
</dbReference>
<organism evidence="8 9">
    <name type="scientific">Desulfuribacillus stibiiarsenatis</name>
    <dbReference type="NCBI Taxonomy" id="1390249"/>
    <lineage>
        <taxon>Bacteria</taxon>
        <taxon>Bacillati</taxon>
        <taxon>Bacillota</taxon>
        <taxon>Desulfuribacillia</taxon>
        <taxon>Desulfuribacillales</taxon>
        <taxon>Desulfuribacillaceae</taxon>
        <taxon>Desulfuribacillus</taxon>
    </lineage>
</organism>
<evidence type="ECO:0000256" key="3">
    <source>
        <dbReference type="ARBA" id="ARBA00022475"/>
    </source>
</evidence>
<feature type="transmembrane region" description="Helical" evidence="7">
    <location>
        <begin position="383"/>
        <end position="404"/>
    </location>
</feature>
<dbReference type="InterPro" id="IPR052049">
    <property type="entry name" value="Electron_transfer_protein"/>
</dbReference>
<feature type="transmembrane region" description="Helical" evidence="7">
    <location>
        <begin position="331"/>
        <end position="350"/>
    </location>
</feature>
<feature type="transmembrane region" description="Helical" evidence="7">
    <location>
        <begin position="118"/>
        <end position="141"/>
    </location>
</feature>
<dbReference type="Proteomes" id="UP000095255">
    <property type="component" value="Unassembled WGS sequence"/>
</dbReference>
<feature type="transmembrane region" description="Helical" evidence="7">
    <location>
        <begin position="44"/>
        <end position="68"/>
    </location>
</feature>
<keyword evidence="9" id="KW-1185">Reference proteome</keyword>
<protein>
    <recommendedName>
        <fullName evidence="10">Molybdopterin oxidoreductase</fullName>
    </recommendedName>
</protein>
<feature type="transmembrane region" description="Helical" evidence="7">
    <location>
        <begin position="304"/>
        <end position="322"/>
    </location>
</feature>
<feature type="transmembrane region" description="Helical" evidence="7">
    <location>
        <begin position="259"/>
        <end position="284"/>
    </location>
</feature>
<evidence type="ECO:0000256" key="4">
    <source>
        <dbReference type="ARBA" id="ARBA00022692"/>
    </source>
</evidence>
<dbReference type="EMBL" id="MJAT01000035">
    <property type="protein sequence ID" value="OEH84997.1"/>
    <property type="molecule type" value="Genomic_DNA"/>
</dbReference>
<comment type="caution">
    <text evidence="8">The sequence shown here is derived from an EMBL/GenBank/DDBJ whole genome shotgun (WGS) entry which is preliminary data.</text>
</comment>
<keyword evidence="5 7" id="KW-1133">Transmembrane helix</keyword>
<evidence type="ECO:0000313" key="8">
    <source>
        <dbReference type="EMBL" id="OEH84997.1"/>
    </source>
</evidence>
<reference evidence="8 9" key="1">
    <citation type="submission" date="2016-09" db="EMBL/GenBank/DDBJ databases">
        <title>Desulfuribacillus arsenicus sp. nov., an obligately anaerobic, dissimilatory arsenic- and antimonate-reducing bacterium isolated from anoxic sediments.</title>
        <authorList>
            <person name="Abin C.A."/>
            <person name="Hollibaugh J.T."/>
        </authorList>
    </citation>
    <scope>NUCLEOTIDE SEQUENCE [LARGE SCALE GENOMIC DNA]</scope>
    <source>
        <strain evidence="8 9">MLFW-2</strain>
    </source>
</reference>
<dbReference type="PANTHER" id="PTHR34856:SF2">
    <property type="entry name" value="PROTEIN NRFD"/>
    <property type="match status" value="1"/>
</dbReference>
<feature type="transmembrane region" description="Helical" evidence="7">
    <location>
        <begin position="80"/>
        <end position="98"/>
    </location>
</feature>
<evidence type="ECO:0000313" key="9">
    <source>
        <dbReference type="Proteomes" id="UP000095255"/>
    </source>
</evidence>
<dbReference type="Pfam" id="PF03916">
    <property type="entry name" value="NrfD"/>
    <property type="match status" value="1"/>
</dbReference>
<proteinExistence type="inferred from homology"/>
<sequence>MESLKRLYFLLIGLFSLVGLWAIYYRLTEGLTMTALTSNVSWGLWVVFYIFFIGLSAGSFLLSTMVYVFGMKQFEKIGKLALVSAFFALLGGLLFVFIDLGHPERFWHALAYRQLGSILSWEIHFYLLYMAIIVAELWYLLREDAARLVATTSGVKQTFLKAVTLGYKIPNSQQKLAADRAKSHKWMKILGVVGIPTAIGVHAGTGSLFAVVMAKHVWNTALTPIIFLVSALVSGAALMMILYAFLVDKNRQDKSMLQSLESLLILFIAVDLLLVAAEYVVGLYNYVPDERGILLDMLFGERWYIFWLGQITLGAIIPIALLSKSNKSSKVYGLAGISTILGILCVRWNLVVPAYLKPQLYGLDEAYVNSRLLYEYTPNMMEWVVSFGLISIVVLLFSWALNLLPIMENKEVEHSYEQTAERVHAI</sequence>
<evidence type="ECO:0000256" key="2">
    <source>
        <dbReference type="ARBA" id="ARBA00008929"/>
    </source>
</evidence>
<evidence type="ECO:0000256" key="6">
    <source>
        <dbReference type="ARBA" id="ARBA00023136"/>
    </source>
</evidence>
<feature type="transmembrane region" description="Helical" evidence="7">
    <location>
        <begin position="189"/>
        <end position="213"/>
    </location>
</feature>
<name>A0A1E5L4E9_9FIRM</name>
<keyword evidence="6 7" id="KW-0472">Membrane</keyword>
<keyword evidence="3" id="KW-1003">Cell membrane</keyword>
<dbReference type="STRING" id="1390249.BHU72_07350"/>
<evidence type="ECO:0008006" key="10">
    <source>
        <dbReference type="Google" id="ProtNLM"/>
    </source>
</evidence>
<feature type="transmembrane region" description="Helical" evidence="7">
    <location>
        <begin position="7"/>
        <end position="24"/>
    </location>
</feature>
<evidence type="ECO:0000256" key="7">
    <source>
        <dbReference type="SAM" id="Phobius"/>
    </source>
</evidence>
<dbReference type="InterPro" id="IPR005614">
    <property type="entry name" value="NrfD-like"/>
</dbReference>
<comment type="subcellular location">
    <subcellularLocation>
        <location evidence="1">Cell membrane</location>
        <topology evidence="1">Multi-pass membrane protein</topology>
    </subcellularLocation>
</comment>
<dbReference type="Gene3D" id="1.20.1630.10">
    <property type="entry name" value="Formate dehydrogenase/DMSO reductase domain"/>
    <property type="match status" value="1"/>
</dbReference>
<evidence type="ECO:0000256" key="5">
    <source>
        <dbReference type="ARBA" id="ARBA00022989"/>
    </source>
</evidence>
<accession>A0A1E5L4E9</accession>
<comment type="similarity">
    <text evidence="2">Belongs to the NrfD family.</text>
</comment>
<dbReference type="PANTHER" id="PTHR34856">
    <property type="entry name" value="PROTEIN NRFD"/>
    <property type="match status" value="1"/>
</dbReference>
<gene>
    <name evidence="8" type="ORF">BHU72_07350</name>
</gene>
<keyword evidence="4 7" id="KW-0812">Transmembrane</keyword>
<dbReference type="AlphaFoldDB" id="A0A1E5L4E9"/>
<evidence type="ECO:0000256" key="1">
    <source>
        <dbReference type="ARBA" id="ARBA00004651"/>
    </source>
</evidence>
<feature type="transmembrane region" description="Helical" evidence="7">
    <location>
        <begin position="225"/>
        <end position="247"/>
    </location>
</feature>